<sequence length="260" mass="29679">MRTLVFLPALRTTMRCSTAALLGASRLSAVLLRRGRMQAIYEELKVLNSDPPSPAYQLGGLGYGTEGWSLERYLEDAKSSAPSGRPYPKQYRFDNDESCLAVVSESVVQDALAVDKYVGSIVRHRFRARFFLFHDRLPEIHVWHDLDDFDPRYIVLHNILRHHTHEHVWRLPATGVWPVKWATGQPCDWRKFCLTTTRHIGPSEVESLGPALCNGPYQGENRDIGIYLDFDRSKLLARATQRVDATRAALSPTDDRMHTY</sequence>
<gene>
    <name evidence="1" type="ORF">B0T16DRAFT_160022</name>
</gene>
<organism evidence="1 2">
    <name type="scientific">Cercophora newfieldiana</name>
    <dbReference type="NCBI Taxonomy" id="92897"/>
    <lineage>
        <taxon>Eukaryota</taxon>
        <taxon>Fungi</taxon>
        <taxon>Dikarya</taxon>
        <taxon>Ascomycota</taxon>
        <taxon>Pezizomycotina</taxon>
        <taxon>Sordariomycetes</taxon>
        <taxon>Sordariomycetidae</taxon>
        <taxon>Sordariales</taxon>
        <taxon>Lasiosphaeriaceae</taxon>
        <taxon>Cercophora</taxon>
    </lineage>
</organism>
<name>A0AA39Y5F2_9PEZI</name>
<comment type="caution">
    <text evidence="1">The sequence shown here is derived from an EMBL/GenBank/DDBJ whole genome shotgun (WGS) entry which is preliminary data.</text>
</comment>
<keyword evidence="2" id="KW-1185">Reference proteome</keyword>
<proteinExistence type="predicted"/>
<evidence type="ECO:0000313" key="2">
    <source>
        <dbReference type="Proteomes" id="UP001174936"/>
    </source>
</evidence>
<protein>
    <submittedName>
        <fullName evidence="1">Uncharacterized protein</fullName>
    </submittedName>
</protein>
<reference evidence="1" key="1">
    <citation type="submission" date="2023-06" db="EMBL/GenBank/DDBJ databases">
        <title>Genome-scale phylogeny and comparative genomics of the fungal order Sordariales.</title>
        <authorList>
            <consortium name="Lawrence Berkeley National Laboratory"/>
            <person name="Hensen N."/>
            <person name="Bonometti L."/>
            <person name="Westerberg I."/>
            <person name="Brannstrom I.O."/>
            <person name="Guillou S."/>
            <person name="Cros-Aarteil S."/>
            <person name="Calhoun S."/>
            <person name="Haridas S."/>
            <person name="Kuo A."/>
            <person name="Mondo S."/>
            <person name="Pangilinan J."/>
            <person name="Riley R."/>
            <person name="Labutti K."/>
            <person name="Andreopoulos B."/>
            <person name="Lipzen A."/>
            <person name="Chen C."/>
            <person name="Yanf M."/>
            <person name="Daum C."/>
            <person name="Ng V."/>
            <person name="Clum A."/>
            <person name="Steindorff A."/>
            <person name="Ohm R."/>
            <person name="Martin F."/>
            <person name="Silar P."/>
            <person name="Natvig D."/>
            <person name="Lalanne C."/>
            <person name="Gautier V."/>
            <person name="Ament-Velasquez S.L."/>
            <person name="Kruys A."/>
            <person name="Hutchinson M.I."/>
            <person name="Powell A.J."/>
            <person name="Barry K."/>
            <person name="Miller A.N."/>
            <person name="Grigoriev I.V."/>
            <person name="Debuchy R."/>
            <person name="Gladieux P."/>
            <person name="Thoren M.H."/>
            <person name="Johannesson H."/>
        </authorList>
    </citation>
    <scope>NUCLEOTIDE SEQUENCE</scope>
    <source>
        <strain evidence="1">SMH2532-1</strain>
    </source>
</reference>
<dbReference type="AlphaFoldDB" id="A0AA39Y5F2"/>
<evidence type="ECO:0000313" key="1">
    <source>
        <dbReference type="EMBL" id="KAK0646364.1"/>
    </source>
</evidence>
<dbReference type="EMBL" id="JAULSV010000004">
    <property type="protein sequence ID" value="KAK0646364.1"/>
    <property type="molecule type" value="Genomic_DNA"/>
</dbReference>
<accession>A0AA39Y5F2</accession>
<dbReference type="Proteomes" id="UP001174936">
    <property type="component" value="Unassembled WGS sequence"/>
</dbReference>